<keyword evidence="2" id="KW-1133">Transmembrane helix</keyword>
<dbReference type="RefSeq" id="WP_187975387.1">
    <property type="nucleotide sequence ID" value="NZ_CP046884.1"/>
</dbReference>
<keyword evidence="4" id="KW-1185">Reference proteome</keyword>
<keyword evidence="2" id="KW-0472">Membrane</keyword>
<feature type="compositionally biased region" description="Basic residues" evidence="1">
    <location>
        <begin position="39"/>
        <end position="48"/>
    </location>
</feature>
<feature type="region of interest" description="Disordered" evidence="1">
    <location>
        <begin position="1"/>
        <end position="48"/>
    </location>
</feature>
<evidence type="ECO:0000313" key="4">
    <source>
        <dbReference type="Proteomes" id="UP000516320"/>
    </source>
</evidence>
<proteinExistence type="predicted"/>
<evidence type="ECO:0000256" key="2">
    <source>
        <dbReference type="SAM" id="Phobius"/>
    </source>
</evidence>
<gene>
    <name evidence="3" type="ORF">GP475_04180</name>
</gene>
<evidence type="ECO:0000256" key="1">
    <source>
        <dbReference type="SAM" id="MobiDB-lite"/>
    </source>
</evidence>
<organism evidence="3 4">
    <name type="scientific">Corynebacterium poyangense</name>
    <dbReference type="NCBI Taxonomy" id="2684405"/>
    <lineage>
        <taxon>Bacteria</taxon>
        <taxon>Bacillati</taxon>
        <taxon>Actinomycetota</taxon>
        <taxon>Actinomycetes</taxon>
        <taxon>Mycobacteriales</taxon>
        <taxon>Corynebacteriaceae</taxon>
        <taxon>Corynebacterium</taxon>
    </lineage>
</organism>
<feature type="compositionally biased region" description="Basic and acidic residues" evidence="1">
    <location>
        <begin position="22"/>
        <end position="35"/>
    </location>
</feature>
<feature type="region of interest" description="Disordered" evidence="1">
    <location>
        <begin position="165"/>
        <end position="200"/>
    </location>
</feature>
<reference evidence="3 4" key="1">
    <citation type="submission" date="2019-12" db="EMBL/GenBank/DDBJ databases">
        <title>Corynebacterium sp. nov., isolated from feces of the Anser Albifrons in China.</title>
        <authorList>
            <person name="Liu Q."/>
        </authorList>
    </citation>
    <scope>NUCLEOTIDE SEQUENCE [LARGE SCALE GENOMIC DNA]</scope>
    <source>
        <strain evidence="3 4">4H37-19</strain>
    </source>
</reference>
<protein>
    <submittedName>
        <fullName evidence="3">Septum formation initiator family protein</fullName>
    </submittedName>
</protein>
<dbReference type="InterPro" id="IPR007060">
    <property type="entry name" value="FtsL/DivIC"/>
</dbReference>
<dbReference type="EMBL" id="CP046884">
    <property type="protein sequence ID" value="QNQ89930.1"/>
    <property type="molecule type" value="Genomic_DNA"/>
</dbReference>
<evidence type="ECO:0000313" key="3">
    <source>
        <dbReference type="EMBL" id="QNQ89930.1"/>
    </source>
</evidence>
<dbReference type="AlphaFoldDB" id="A0A7H0SN05"/>
<dbReference type="Proteomes" id="UP000516320">
    <property type="component" value="Chromosome"/>
</dbReference>
<feature type="transmembrane region" description="Helical" evidence="2">
    <location>
        <begin position="50"/>
        <end position="72"/>
    </location>
</feature>
<keyword evidence="2" id="KW-0812">Transmembrane</keyword>
<name>A0A7H0SN05_9CORY</name>
<dbReference type="KEGG" id="cpoy:GP475_04180"/>
<dbReference type="Pfam" id="PF04977">
    <property type="entry name" value="DivIC"/>
    <property type="match status" value="1"/>
</dbReference>
<feature type="compositionally biased region" description="Polar residues" evidence="1">
    <location>
        <begin position="1"/>
        <end position="11"/>
    </location>
</feature>
<sequence length="200" mass="22866">MESSNTQTSKSLRGRSTVPVASRDRARERERRSAEAAKQGKKRQRQKQRIGFHPTVIAALVVVVIIMLLLVAKPLENYYQQRNEIARLQTSISAKQQEKAQLEEEIKRYDDPDYVREQARNRLGVIEQGETAFRVLDPRLQRESAGQISQREEESNRTWYSVLWDSVTEPATPEEAQGEPPADDTDTRMPIQPDPAAVPQ</sequence>
<accession>A0A7H0SN05</accession>